<evidence type="ECO:0000313" key="2">
    <source>
        <dbReference type="Proteomes" id="UP001229952"/>
    </source>
</evidence>
<dbReference type="RefSeq" id="WP_306089246.1">
    <property type="nucleotide sequence ID" value="NZ_CP120992.1"/>
</dbReference>
<dbReference type="Proteomes" id="UP001229952">
    <property type="component" value="Chromosome"/>
</dbReference>
<accession>A0ABY9I6M4</accession>
<proteinExistence type="predicted"/>
<reference evidence="1 2" key="1">
    <citation type="submission" date="2023-03" db="EMBL/GenBank/DDBJ databases">
        <title>Isolation and description of six Streptomyces strains from soil environments, able to metabolize different microbial glucans.</title>
        <authorList>
            <person name="Widen T."/>
            <person name="Larsbrink J."/>
        </authorList>
    </citation>
    <scope>NUCLEOTIDE SEQUENCE [LARGE SCALE GENOMIC DNA]</scope>
    <source>
        <strain evidence="1 2">Mut2</strain>
    </source>
</reference>
<gene>
    <name evidence="1" type="ORF">P8A22_20510</name>
</gene>
<keyword evidence="2" id="KW-1185">Reference proteome</keyword>
<dbReference type="NCBIfam" id="TIGR04267">
    <property type="entry name" value="mod_HExxH"/>
    <property type="match status" value="1"/>
</dbReference>
<dbReference type="InterPro" id="IPR026337">
    <property type="entry name" value="AKG_HExxH"/>
</dbReference>
<dbReference type="EMBL" id="CP120992">
    <property type="protein sequence ID" value="WLQ42131.1"/>
    <property type="molecule type" value="Genomic_DNA"/>
</dbReference>
<sequence>MRVEPSARGAVEDRTLLRERMRTVLDRADLRVPQESLHHPAAVEIVHLVQRALRSGPLGPDRLRSLSDRLDRVPPAPVCGAAAPQGHLGRSVARALRSVPARGADAPAVTADVVEWEAAERDVMEAALGLLERVWPQSAAELRETVVEVALLGGAAIDGFTDFAVHGAVLVNRSRLQGSQDGVPGVVRCVEALVHEGAHTRCNAAAVAEPFLLPDGAGRIRADQGGPVLVATPLRADPRPLTGLFQQTVVLARSVLLYRALAGEPFPAPGPAAVGARYAKLLDGARQAVRTLAAHTDSLTPHGRTVLAECAAVIGEPARHSGYAPEDSAPGGPA</sequence>
<evidence type="ECO:0000313" key="1">
    <source>
        <dbReference type="EMBL" id="WLQ42131.1"/>
    </source>
</evidence>
<organism evidence="1 2">
    <name type="scientific">Streptomyces laculatispora</name>
    <dbReference type="NCBI Taxonomy" id="887464"/>
    <lineage>
        <taxon>Bacteria</taxon>
        <taxon>Bacillati</taxon>
        <taxon>Actinomycetota</taxon>
        <taxon>Actinomycetes</taxon>
        <taxon>Kitasatosporales</taxon>
        <taxon>Streptomycetaceae</taxon>
        <taxon>Streptomyces</taxon>
    </lineage>
</organism>
<name>A0ABY9I6M4_9ACTN</name>
<protein>
    <submittedName>
        <fullName evidence="1">HEXXH motif-containing putative peptide modification protein</fullName>
    </submittedName>
</protein>